<proteinExistence type="predicted"/>
<organism evidence="3 4">
    <name type="scientific">Xylanibacter ruminicola</name>
    <name type="common">Prevotella ruminicola</name>
    <dbReference type="NCBI Taxonomy" id="839"/>
    <lineage>
        <taxon>Bacteria</taxon>
        <taxon>Pseudomonadati</taxon>
        <taxon>Bacteroidota</taxon>
        <taxon>Bacteroidia</taxon>
        <taxon>Bacteroidales</taxon>
        <taxon>Prevotellaceae</taxon>
        <taxon>Xylanibacter</taxon>
    </lineage>
</organism>
<gene>
    <name evidence="3" type="ORF">SAMN04488494_2901</name>
</gene>
<keyword evidence="1" id="KW-0732">Signal</keyword>
<feature type="signal peptide" evidence="1">
    <location>
        <begin position="1"/>
        <end position="22"/>
    </location>
</feature>
<dbReference type="Proteomes" id="UP000184280">
    <property type="component" value="Unassembled WGS sequence"/>
</dbReference>
<name>A0A1M7MG25_XYLRU</name>
<dbReference type="AlphaFoldDB" id="A0A1M7MG25"/>
<dbReference type="EMBL" id="FRCJ01000007">
    <property type="protein sequence ID" value="SHM89821.1"/>
    <property type="molecule type" value="Genomic_DNA"/>
</dbReference>
<evidence type="ECO:0000313" key="4">
    <source>
        <dbReference type="Proteomes" id="UP000184280"/>
    </source>
</evidence>
<evidence type="ECO:0000313" key="3">
    <source>
        <dbReference type="EMBL" id="SHM89821.1"/>
    </source>
</evidence>
<accession>A0A1M7MG25</accession>
<feature type="chain" id="PRO_5013337196" evidence="1">
    <location>
        <begin position="23"/>
        <end position="245"/>
    </location>
</feature>
<sequence>MNRLFKVSLGVVLAVLPLAASAQDIHWQVRGGIGQSTLFGGVSHIDERTGFHIGGGADIGLSKNGVWRFQPALQFAQKGWKFDGYYGNEQIMPAKFSTRLNYLQLPLQIAARLNLGKEWYLTFRTGAYVAYGLSAKTRMEILDTDHDETFGTNHFCEAFDFYHGAYDEEKHNVEYSQFDRWDFGAIGGIDLSYRHFIFGYQVAMGFTKLCDAGFIGNPINNILSAALLGGHPKNISAEISVGYQF</sequence>
<dbReference type="InterPro" id="IPR025665">
    <property type="entry name" value="Beta-barrel_OMP_2"/>
</dbReference>
<reference evidence="3 4" key="1">
    <citation type="submission" date="2016-11" db="EMBL/GenBank/DDBJ databases">
        <authorList>
            <person name="Jaros S."/>
            <person name="Januszkiewicz K."/>
            <person name="Wedrychowicz H."/>
        </authorList>
    </citation>
    <scope>NUCLEOTIDE SEQUENCE [LARGE SCALE GENOMIC DNA]</scope>
    <source>
        <strain evidence="3 4">BPI-34</strain>
    </source>
</reference>
<dbReference type="Pfam" id="PF13568">
    <property type="entry name" value="OMP_b-brl_2"/>
    <property type="match status" value="1"/>
</dbReference>
<feature type="domain" description="Outer membrane protein beta-barrel" evidence="2">
    <location>
        <begin position="22"/>
        <end position="209"/>
    </location>
</feature>
<evidence type="ECO:0000256" key="1">
    <source>
        <dbReference type="SAM" id="SignalP"/>
    </source>
</evidence>
<evidence type="ECO:0000259" key="2">
    <source>
        <dbReference type="Pfam" id="PF13568"/>
    </source>
</evidence>
<dbReference type="RefSeq" id="WP_170857878.1">
    <property type="nucleotide sequence ID" value="NZ_FRCJ01000007.1"/>
</dbReference>
<protein>
    <submittedName>
        <fullName evidence="3">Outer membrane protein beta-barrel domain-containing protein</fullName>
    </submittedName>
</protein>